<dbReference type="AlphaFoldDB" id="A0A1J4ME28"/>
<name>A0A1J4ME28_9CRYT</name>
<sequence length="680" mass="79195">MNFEVNNKLCLSVESRIEIELEKSQLSASEKFFFSESKFDFLVEAVCKSFDVIHDINILLIVLKLYSGRVIACNDHLNIYDGYSEYNRPQILLLLKKSWVISIGICKRIEKLETNFIEKINNYCNQEDSKDILTCLSCLLLPFLIFSKSRLNGNLLPCNFKEKLSLLDEIKLGSRFRCLKFIQDEKYIHKPTEELIEKKITKTDNKKSIPKLASEINLLNTLEQRTLAILNMITFDENGFGYNKILNINNHHLIFNLWEEYISIGSEECLISEIIETKNLPSMCLKCEILFIITTYSREGSTFEKVIKIIISKTSKDHKIMHYICNRWQSLLGEDKIEYISKESQIQAIKDYWKNMRILIWEFQILVPLVSKNVPYFIKLQSIALSYYLISNFVQTDEIIYEYSQEIESMNKVLQVLSNDIINIIKGSVLHSFVLERSVLPRISAFSENTIFSCNLINLISSIANIDLGEDANKAVYYQLVSNMLCDPYLTRHFSFEGESGLIDMFRNILDLDKLLVTDNLIKFIYLFGQIPSEIITTTLCQPSFKNQIKLPFLNTFSPRMVKNSNRYSNSLRFTETFSGIIKIISQSNETNIKVILLFLADLVKKLYNQHLANSRSKIVNQDQNKSDQIDFCYSYIILYKYLNHCFEKYNNYIDEHATMALKSVTKPEIIIPKNMIFIL</sequence>
<keyword evidence="2" id="KW-1185">Reference proteome</keyword>
<dbReference type="GeneID" id="39977286"/>
<dbReference type="RefSeq" id="XP_028873996.1">
    <property type="nucleotide sequence ID" value="XM_029017507.1"/>
</dbReference>
<evidence type="ECO:0000313" key="1">
    <source>
        <dbReference type="EMBL" id="OII72498.1"/>
    </source>
</evidence>
<protein>
    <submittedName>
        <fullName evidence="1">Uncharacterized protein</fullName>
    </submittedName>
</protein>
<organism evidence="1 2">
    <name type="scientific">Cryptosporidium ubiquitum</name>
    <dbReference type="NCBI Taxonomy" id="857276"/>
    <lineage>
        <taxon>Eukaryota</taxon>
        <taxon>Sar</taxon>
        <taxon>Alveolata</taxon>
        <taxon>Apicomplexa</taxon>
        <taxon>Conoidasida</taxon>
        <taxon>Coccidia</taxon>
        <taxon>Eucoccidiorida</taxon>
        <taxon>Eimeriorina</taxon>
        <taxon>Cryptosporidiidae</taxon>
        <taxon>Cryptosporidium</taxon>
    </lineage>
</organism>
<evidence type="ECO:0000313" key="2">
    <source>
        <dbReference type="Proteomes" id="UP000186176"/>
    </source>
</evidence>
<gene>
    <name evidence="1" type="ORF">cubi_00493</name>
</gene>
<accession>A0A1J4ME28</accession>
<dbReference type="Proteomes" id="UP000186176">
    <property type="component" value="Unassembled WGS sequence"/>
</dbReference>
<reference evidence="1 2" key="1">
    <citation type="submission" date="2016-10" db="EMBL/GenBank/DDBJ databases">
        <title>Reductive evolution of mitochondrial metabolism and differential evolution of invasion-related proteins in Cryptosporidium.</title>
        <authorList>
            <person name="Liu S."/>
            <person name="Roellig D.M."/>
            <person name="Guo Y."/>
            <person name="Li N."/>
            <person name="Frace M.A."/>
            <person name="Tang K."/>
            <person name="Zhang L."/>
            <person name="Feng Y."/>
            <person name="Xiao L."/>
        </authorList>
    </citation>
    <scope>NUCLEOTIDE SEQUENCE [LARGE SCALE GENOMIC DNA]</scope>
    <source>
        <strain evidence="1">39726</strain>
    </source>
</reference>
<proteinExistence type="predicted"/>
<comment type="caution">
    <text evidence="1">The sequence shown here is derived from an EMBL/GenBank/DDBJ whole genome shotgun (WGS) entry which is preliminary data.</text>
</comment>
<dbReference type="EMBL" id="LRBP01000022">
    <property type="protein sequence ID" value="OII72498.1"/>
    <property type="molecule type" value="Genomic_DNA"/>
</dbReference>
<dbReference type="VEuPathDB" id="CryptoDB:cubi_00493"/>
<dbReference type="OrthoDB" id="341471at2759"/>